<evidence type="ECO:0000256" key="1">
    <source>
        <dbReference type="SAM" id="MobiDB-lite"/>
    </source>
</evidence>
<dbReference type="AlphaFoldDB" id="A0A8S8XAX2"/>
<dbReference type="Proteomes" id="UP000681075">
    <property type="component" value="Unassembled WGS sequence"/>
</dbReference>
<keyword evidence="2" id="KW-1133">Transmembrane helix</keyword>
<evidence type="ECO:0008006" key="5">
    <source>
        <dbReference type="Google" id="ProtNLM"/>
    </source>
</evidence>
<evidence type="ECO:0000313" key="3">
    <source>
        <dbReference type="EMBL" id="GIL41128.1"/>
    </source>
</evidence>
<name>A0A8S8XAX2_9PROT</name>
<keyword evidence="2" id="KW-0812">Transmembrane</keyword>
<dbReference type="EMBL" id="BOPV01000001">
    <property type="protein sequence ID" value="GIL41128.1"/>
    <property type="molecule type" value="Genomic_DNA"/>
</dbReference>
<keyword evidence="2" id="KW-0472">Membrane</keyword>
<evidence type="ECO:0000256" key="2">
    <source>
        <dbReference type="SAM" id="Phobius"/>
    </source>
</evidence>
<reference evidence="3" key="1">
    <citation type="submission" date="2021-02" db="EMBL/GenBank/DDBJ databases">
        <title>Genome sequence of Rhodospirillales sp. strain TMPK1 isolated from soil.</title>
        <authorList>
            <person name="Nakai R."/>
            <person name="Kusada H."/>
            <person name="Tamaki H."/>
        </authorList>
    </citation>
    <scope>NUCLEOTIDE SEQUENCE</scope>
    <source>
        <strain evidence="3">TMPK1</strain>
    </source>
</reference>
<evidence type="ECO:0000313" key="4">
    <source>
        <dbReference type="Proteomes" id="UP000681075"/>
    </source>
</evidence>
<dbReference type="RefSeq" id="WP_420244483.1">
    <property type="nucleotide sequence ID" value="NZ_BOPV01000001.1"/>
</dbReference>
<gene>
    <name evidence="3" type="ORF">TMPK1_33650</name>
</gene>
<comment type="caution">
    <text evidence="3">The sequence shown here is derived from an EMBL/GenBank/DDBJ whole genome shotgun (WGS) entry which is preliminary data.</text>
</comment>
<organism evidence="3 4">
    <name type="scientific">Roseiterribacter gracilis</name>
    <dbReference type="NCBI Taxonomy" id="2812848"/>
    <lineage>
        <taxon>Bacteria</taxon>
        <taxon>Pseudomonadati</taxon>
        <taxon>Pseudomonadota</taxon>
        <taxon>Alphaproteobacteria</taxon>
        <taxon>Rhodospirillales</taxon>
        <taxon>Roseiterribacteraceae</taxon>
        <taxon>Roseiterribacter</taxon>
    </lineage>
</organism>
<feature type="region of interest" description="Disordered" evidence="1">
    <location>
        <begin position="138"/>
        <end position="157"/>
    </location>
</feature>
<proteinExistence type="predicted"/>
<sequence>MIKRTSKLLFEILAILLGGVAVLVGLLAWRLSTGPIQISALKPYLEQALAEVAPDARIAIGDASLAWRGFDRALLLEASRVTLTRADGRSIATLPEIDLGLSLRGLAMGRLRPVRLVLVAPKLVALRDAEGQVRLTVGRDEPAVPDGASGEPASEAPSGLDLARVLMGPPDDASPLGDLRRLQVVDGALSIEDQKLGGAWRAPRVALDLRRTTQGLDGTALLELEIGTRIARFDAQVSQLRREGKLRATLKVERFEPAGLAPLRPDLPLAAFKLPLGGTASIELDEKLRLVSSRIALDGGDGLLDLPDAYPNGLAVKRLELAAGYNKVNDRLDLDQLLVDFDGPTLRIVGAATGDGDRWRVAMTATASNLPLEQFPRLWPINANPDGRRWVTANITTGLVKSATANLVATAPRGRVGALDIESVKGGFEYSGLNPHYFRALPPVTEVAGKATFDLDGMDLAIERGKLEELAINDGLIAIRGFRAADQLLDLKLGLAGPIRTVLTILDYDPLHYAQVIGADPKQVRGTTAARVEIGFPLSKDLKFKDVSLGARGTLSGLAVADAVAGRSLSDGELKLNLTKKGMVLDGTGKLENVPLQLKWQESFEDADRVRSRVEIKGDVDAAARTALRLDPGRRVEGPLVVSGAYQALRNKRATFEFSLDAQRARVYLPELGIDKPAGVAGAGVATLALNDNTLERIEAVKFNSPGIAIEGSVTFGAQTTVQKVDLTRVAQGESDFRATATRAGAGWAINAGGRAYDARTFIADLFAPTPPGTTPSPRIPYALTVSLEKVIAAKSGEFLTGLRGTANFMGGRLEAASLDARAGNGAVRLRHAPRTGGAYALDLSTDDAGAVLAAAGVTRSISGGQMTIEGTSETLGESRRSFGKLDVANFRVVNAPALARLFNAASVSGFADLLQGNGIAFDHLDADFTWGDGVLTLREGRAAGSATGITFAGPIDLGRGSMDINGTLVPVYTLNRIVGAIPIVGDLLSGGEGQGLFAATYSMRGSIDEPQTSVNPLSVLAPGFIRNLFFLRDLPDAKPAAPTPPAAR</sequence>
<accession>A0A8S8XAX2</accession>
<protein>
    <recommendedName>
        <fullName evidence="5">DUF3971 domain-containing protein</fullName>
    </recommendedName>
</protein>
<keyword evidence="4" id="KW-1185">Reference proteome</keyword>
<feature type="transmembrane region" description="Helical" evidence="2">
    <location>
        <begin position="12"/>
        <end position="31"/>
    </location>
</feature>